<name>A0A1F5ETK9_9BACT</name>
<dbReference type="AlphaFoldDB" id="A0A1F5ETK9"/>
<evidence type="ECO:0000313" key="1">
    <source>
        <dbReference type="EMBL" id="OGD70586.1"/>
    </source>
</evidence>
<accession>A0A1F5ETK9</accession>
<dbReference type="EMBL" id="MFAH01000051">
    <property type="protein sequence ID" value="OGD70586.1"/>
    <property type="molecule type" value="Genomic_DNA"/>
</dbReference>
<protein>
    <submittedName>
        <fullName evidence="1">Uncharacterized protein</fullName>
    </submittedName>
</protein>
<proteinExistence type="predicted"/>
<evidence type="ECO:0000313" key="2">
    <source>
        <dbReference type="Proteomes" id="UP000177390"/>
    </source>
</evidence>
<organism evidence="1 2">
    <name type="scientific">Candidatus Collierbacteria bacterium RIFCSPHIGHO2_02_FULL_49_10</name>
    <dbReference type="NCBI Taxonomy" id="1817723"/>
    <lineage>
        <taxon>Bacteria</taxon>
        <taxon>Candidatus Collieribacteriota</taxon>
    </lineage>
</organism>
<dbReference type="Proteomes" id="UP000177390">
    <property type="component" value="Unassembled WGS sequence"/>
</dbReference>
<gene>
    <name evidence="1" type="ORF">A3D09_04175</name>
</gene>
<reference evidence="1 2" key="1">
    <citation type="journal article" date="2016" name="Nat. Commun.">
        <title>Thousands of microbial genomes shed light on interconnected biogeochemical processes in an aquifer system.</title>
        <authorList>
            <person name="Anantharaman K."/>
            <person name="Brown C.T."/>
            <person name="Hug L.A."/>
            <person name="Sharon I."/>
            <person name="Castelle C.J."/>
            <person name="Probst A.J."/>
            <person name="Thomas B.C."/>
            <person name="Singh A."/>
            <person name="Wilkins M.J."/>
            <person name="Karaoz U."/>
            <person name="Brodie E.L."/>
            <person name="Williams K.H."/>
            <person name="Hubbard S.S."/>
            <person name="Banfield J.F."/>
        </authorList>
    </citation>
    <scope>NUCLEOTIDE SEQUENCE [LARGE SCALE GENOMIC DNA]</scope>
</reference>
<sequence>MKLRSSKKITRNDLAKLAHFAGKDREDLFARKPYLSKLSSKIICVALCQGAALHYHNGKNGVKDFDVWTFYKAGKIIFPVRRVGKGDFGKSKFGQDPFERSKYKGRRIDFVGRSISYPKGVFDTVRIIQNYLTAGKTASAQKLAKKAVVIISPSSLCGVVAWPRK</sequence>
<comment type="caution">
    <text evidence="1">The sequence shown here is derived from an EMBL/GenBank/DDBJ whole genome shotgun (WGS) entry which is preliminary data.</text>
</comment>